<dbReference type="FunFam" id="3.30.9.10:FF:000026">
    <property type="entry name" value="FAD-dependent oxidoreductase domain-containing protein 1"/>
    <property type="match status" value="1"/>
</dbReference>
<dbReference type="AlphaFoldDB" id="A0A6P3WQ91"/>
<evidence type="ECO:0000313" key="7">
    <source>
        <dbReference type="RefSeq" id="XP_014468196.1"/>
    </source>
</evidence>
<gene>
    <name evidence="6 7 8 9" type="primary">LOC106741079</name>
</gene>
<dbReference type="RefSeq" id="XP_014468196.1">
    <property type="nucleotide sequence ID" value="XM_014612710.1"/>
</dbReference>
<keyword evidence="1" id="KW-0560">Oxidoreductase</keyword>
<dbReference type="KEGG" id="dqu:106741079"/>
<evidence type="ECO:0000256" key="1">
    <source>
        <dbReference type="ARBA" id="ARBA00023002"/>
    </source>
</evidence>
<dbReference type="GeneID" id="106741079"/>
<evidence type="ECO:0000256" key="2">
    <source>
        <dbReference type="ARBA" id="ARBA00039785"/>
    </source>
</evidence>
<dbReference type="InterPro" id="IPR036188">
    <property type="entry name" value="FAD/NAD-bd_sf"/>
</dbReference>
<dbReference type="InterPro" id="IPR006076">
    <property type="entry name" value="FAD-dep_OxRdtase"/>
</dbReference>
<dbReference type="OrthoDB" id="424974at2759"/>
<dbReference type="Pfam" id="PF01266">
    <property type="entry name" value="DAO"/>
    <property type="match status" value="1"/>
</dbReference>
<comment type="function">
    <text evidence="3">Required for the assembly of the mitochondrial membrane respiratory chain NADH dehydrogenase (Complex I). Involved in mid-late stages of complex I assembly.</text>
</comment>
<feature type="domain" description="FAD dependent oxidoreductase" evidence="4">
    <location>
        <begin position="95"/>
        <end position="480"/>
    </location>
</feature>
<evidence type="ECO:0000313" key="6">
    <source>
        <dbReference type="RefSeq" id="XP_014468195.1"/>
    </source>
</evidence>
<accession>A0A6P3WQ91</accession>
<evidence type="ECO:0000313" key="5">
    <source>
        <dbReference type="Proteomes" id="UP000515204"/>
    </source>
</evidence>
<dbReference type="RefSeq" id="XP_014468198.1">
    <property type="nucleotide sequence ID" value="XM_014612712.1"/>
</dbReference>
<name>A0A6P3WQ91_DINQU</name>
<dbReference type="GO" id="GO:0016491">
    <property type="term" value="F:oxidoreductase activity"/>
    <property type="evidence" value="ECO:0007669"/>
    <property type="project" value="UniProtKB-KW"/>
</dbReference>
<dbReference type="Proteomes" id="UP000515204">
    <property type="component" value="Unplaced"/>
</dbReference>
<proteinExistence type="predicted"/>
<keyword evidence="5" id="KW-1185">Reference proteome</keyword>
<dbReference type="Gene3D" id="3.30.9.10">
    <property type="entry name" value="D-Amino Acid Oxidase, subunit A, domain 2"/>
    <property type="match status" value="1"/>
</dbReference>
<reference evidence="6 7" key="1">
    <citation type="submission" date="2025-04" db="UniProtKB">
        <authorList>
            <consortium name="RefSeq"/>
        </authorList>
    </citation>
    <scope>IDENTIFICATION</scope>
</reference>
<dbReference type="PANTHER" id="PTHR13847">
    <property type="entry name" value="SARCOSINE DEHYDROGENASE-RELATED"/>
    <property type="match status" value="1"/>
</dbReference>
<dbReference type="GO" id="GO:0005739">
    <property type="term" value="C:mitochondrion"/>
    <property type="evidence" value="ECO:0007669"/>
    <property type="project" value="GOC"/>
</dbReference>
<dbReference type="PANTHER" id="PTHR13847:SF287">
    <property type="entry name" value="FAD-DEPENDENT OXIDOREDUCTASE DOMAIN-CONTAINING PROTEIN 1"/>
    <property type="match status" value="1"/>
</dbReference>
<evidence type="ECO:0000313" key="9">
    <source>
        <dbReference type="RefSeq" id="XP_014468198.1"/>
    </source>
</evidence>
<evidence type="ECO:0000259" key="4">
    <source>
        <dbReference type="Pfam" id="PF01266"/>
    </source>
</evidence>
<dbReference type="RefSeq" id="XP_014468195.1">
    <property type="nucleotide sequence ID" value="XM_014612709.1"/>
</dbReference>
<sequence length="511" mass="57716">MLRYLTYGKKHMSFLKQCSAVQYVNPSRKQSSNDKDDNSTAKYRNFVDTTPPRVRILKSLKREWTLLKKVLSNDRELSDFERFWNRNDIIPYQCDVLIIGGGAIGSSIAYWLKKIMYRDEFKVGVIEKDPTYAKASTSLSIGGLRQQFSLEENIQMSLYGAEFLHNINEYLSIPEAPPIDVNFHPYGYLILATEENAETLVNNSKLQNSLGAKNVIYTREKLKRMFPWLNTDGVAAGCLGLEKEGWFDPWSLLCALKNKATHLGAHYVDGEVKAFQNRTIPAVYDENMDPIQRLDQVVIVTNDGEIRKIQFSICVIAAGAFSGDIAEMADIGKGEGIMSIPLPVVPRKRYVYCFHSPNGPGLNTPLTIDTTGAYFRRDGLGGNFIGGKSPELHEEPSVDNLDVDHEYFDNKIWPLLTHRIPSFENLKVKSSWAGYYEYNTFDENGIIGRHPFHKNVIIATGFSGHGIQKAPAVGRAVAELILYGRYVSIDLSKLGFHRFLTAEPMREANVF</sequence>
<organism evidence="5 7">
    <name type="scientific">Dinoponera quadriceps</name>
    <name type="common">South American ant</name>
    <dbReference type="NCBI Taxonomy" id="609295"/>
    <lineage>
        <taxon>Eukaryota</taxon>
        <taxon>Metazoa</taxon>
        <taxon>Ecdysozoa</taxon>
        <taxon>Arthropoda</taxon>
        <taxon>Hexapoda</taxon>
        <taxon>Insecta</taxon>
        <taxon>Pterygota</taxon>
        <taxon>Neoptera</taxon>
        <taxon>Endopterygota</taxon>
        <taxon>Hymenoptera</taxon>
        <taxon>Apocrita</taxon>
        <taxon>Aculeata</taxon>
        <taxon>Formicoidea</taxon>
        <taxon>Formicidae</taxon>
        <taxon>Ponerinae</taxon>
        <taxon>Ponerini</taxon>
        <taxon>Dinoponera</taxon>
    </lineage>
</organism>
<dbReference type="Gene3D" id="3.50.50.60">
    <property type="entry name" value="FAD/NAD(P)-binding domain"/>
    <property type="match status" value="1"/>
</dbReference>
<protein>
    <recommendedName>
        <fullName evidence="2">FAD-dependent oxidoreductase domain-containing protein 1</fullName>
    </recommendedName>
</protein>
<dbReference type="GO" id="GO:0032981">
    <property type="term" value="P:mitochondrial respiratory chain complex I assembly"/>
    <property type="evidence" value="ECO:0007669"/>
    <property type="project" value="TreeGrafter"/>
</dbReference>
<evidence type="ECO:0000313" key="8">
    <source>
        <dbReference type="RefSeq" id="XP_014468197.1"/>
    </source>
</evidence>
<dbReference type="SUPFAM" id="SSF51905">
    <property type="entry name" value="FAD/NAD(P)-binding domain"/>
    <property type="match status" value="1"/>
</dbReference>
<evidence type="ECO:0000256" key="3">
    <source>
        <dbReference type="ARBA" id="ARBA00046185"/>
    </source>
</evidence>
<dbReference type="RefSeq" id="XP_014468197.1">
    <property type="nucleotide sequence ID" value="XM_014612711.1"/>
</dbReference>